<dbReference type="PANTHER" id="PTHR11085">
    <property type="entry name" value="NAD-DEPENDENT PROTEIN DEACYLASE SIRTUIN-5, MITOCHONDRIAL-RELATED"/>
    <property type="match status" value="1"/>
</dbReference>
<accession>A0A9P0L0M6</accession>
<dbReference type="PANTHER" id="PTHR11085:SF10">
    <property type="entry name" value="NAD-DEPENDENT PROTEIN DEACYLASE SIRTUIN-5, MITOCHONDRIAL-RELATED"/>
    <property type="match status" value="1"/>
</dbReference>
<keyword evidence="3 4" id="KW-0862">Zinc</keyword>
<protein>
    <recommendedName>
        <fullName evidence="3">NAD-dependent protein deacylase</fullName>
        <ecNumber evidence="3">2.3.1.-</ecNumber>
    </recommendedName>
    <alternativeName>
        <fullName evidence="3">Regulatory protein SIR2 homolog 5</fullName>
    </alternativeName>
</protein>
<dbReference type="SUPFAM" id="SSF52467">
    <property type="entry name" value="DHS-like NAD/FAD-binding domain"/>
    <property type="match status" value="1"/>
</dbReference>
<name>A0A9P0L0M6_ACAOB</name>
<feature type="binding site" evidence="4">
    <location>
        <position position="157"/>
    </location>
    <ligand>
        <name>Zn(2+)</name>
        <dbReference type="ChEBI" id="CHEBI:29105"/>
    </ligand>
</feature>
<sequence>MLTLSAKFRQSFPIVHAMAKRRISDFEGFQKVLNNAKSIIVLTGAGISSESGIPTFRGEGGWWKTYRSADLATPQAFQSNPALVWEFYNYRRHVALNTHPNNAHKALSEYEKKCKSEGHHLAIITQNVDGLHKRAGSENIIELHGNLFKTICTNRKCIFIDENYDDPICKAFKLMSFRDPNVKDDSLPVVMKEDLPKCKKCNSLVRPYIVWFGENLDHEVLRKSRELVESCDLCLVVGTSSVVYPAAMFAPLVAQRGMPVAEFNITEEPADNSFAFHFPGKCGTTLQKALGIELTL</sequence>
<dbReference type="InterPro" id="IPR027546">
    <property type="entry name" value="Sirtuin_class_III"/>
</dbReference>
<dbReference type="GO" id="GO:0005634">
    <property type="term" value="C:nucleus"/>
    <property type="evidence" value="ECO:0007669"/>
    <property type="project" value="TreeGrafter"/>
</dbReference>
<keyword evidence="3 4" id="KW-0479">Metal-binding</keyword>
<comment type="catalytic activity">
    <reaction evidence="3">
        <text>N(6)-malonyl-L-lysyl-[protein] + NAD(+) + H2O = 2''-O-malonyl-ADP-D-ribose + nicotinamide + L-lysyl-[protein]</text>
        <dbReference type="Rhea" id="RHEA:47672"/>
        <dbReference type="Rhea" id="RHEA-COMP:9752"/>
        <dbReference type="Rhea" id="RHEA-COMP:11878"/>
        <dbReference type="ChEBI" id="CHEBI:15377"/>
        <dbReference type="ChEBI" id="CHEBI:17154"/>
        <dbReference type="ChEBI" id="CHEBI:29969"/>
        <dbReference type="ChEBI" id="CHEBI:57540"/>
        <dbReference type="ChEBI" id="CHEBI:87831"/>
        <dbReference type="ChEBI" id="CHEBI:87833"/>
    </reaction>
</comment>
<dbReference type="PROSITE" id="PS50305">
    <property type="entry name" value="SIRTUIN"/>
    <property type="match status" value="1"/>
</dbReference>
<dbReference type="Gene3D" id="3.30.1600.10">
    <property type="entry name" value="SIR2/SIRT2 'Small Domain"/>
    <property type="match status" value="1"/>
</dbReference>
<comment type="function">
    <text evidence="3">NAD-dependent lysine demalonylase, desuccinylase and deglutarylase that specifically removes malonyl, succinyl and glutaryl groups on target proteins. Has weak NAD-dependent protein deacetylase activity; however this activity may not be physiologically relevant in vivo.</text>
</comment>
<keyword evidence="3" id="KW-0496">Mitochondrion</keyword>
<dbReference type="GO" id="GO:0036054">
    <property type="term" value="F:protein-malonyllysine demalonylase activity"/>
    <property type="evidence" value="ECO:0007669"/>
    <property type="project" value="UniProtKB-UniRule"/>
</dbReference>
<comment type="catalytic activity">
    <reaction evidence="3">
        <text>N(6)-succinyl-L-lysyl-[protein] + NAD(+) + H2O = 2''-O-succinyl-ADP-D-ribose + nicotinamide + L-lysyl-[protein]</text>
        <dbReference type="Rhea" id="RHEA:47668"/>
        <dbReference type="Rhea" id="RHEA-COMP:9752"/>
        <dbReference type="Rhea" id="RHEA-COMP:11877"/>
        <dbReference type="ChEBI" id="CHEBI:15377"/>
        <dbReference type="ChEBI" id="CHEBI:17154"/>
        <dbReference type="ChEBI" id="CHEBI:29969"/>
        <dbReference type="ChEBI" id="CHEBI:57540"/>
        <dbReference type="ChEBI" id="CHEBI:87830"/>
        <dbReference type="ChEBI" id="CHEBI:87832"/>
    </reaction>
</comment>
<dbReference type="AlphaFoldDB" id="A0A9P0L0M6"/>
<dbReference type="InterPro" id="IPR050134">
    <property type="entry name" value="NAD-dep_sirtuin_deacylases"/>
</dbReference>
<gene>
    <name evidence="6" type="ORF">ACAOBT_LOCUS17348</name>
</gene>
<feature type="binding site" evidence="3">
    <location>
        <begin position="126"/>
        <end position="129"/>
    </location>
    <ligand>
        <name>NAD(+)</name>
        <dbReference type="ChEBI" id="CHEBI:57540"/>
    </ligand>
</feature>
<comment type="caution">
    <text evidence="6">The sequence shown here is derived from an EMBL/GenBank/DDBJ whole genome shotgun (WGS) entry which is preliminary data.</text>
</comment>
<evidence type="ECO:0000256" key="3">
    <source>
        <dbReference type="HAMAP-Rule" id="MF_03160"/>
    </source>
</evidence>
<dbReference type="CDD" id="cd01412">
    <property type="entry name" value="SIRT5_Af1_CobB"/>
    <property type="match status" value="1"/>
</dbReference>
<proteinExistence type="inferred from homology"/>
<dbReference type="Pfam" id="PF02146">
    <property type="entry name" value="SIR2"/>
    <property type="match status" value="1"/>
</dbReference>
<feature type="binding site" evidence="3">
    <location>
        <begin position="264"/>
        <end position="266"/>
    </location>
    <ligand>
        <name>NAD(+)</name>
        <dbReference type="ChEBI" id="CHEBI:57540"/>
    </ligand>
</feature>
<feature type="binding site" evidence="3 4">
    <location>
        <position position="152"/>
    </location>
    <ligand>
        <name>Zn(2+)</name>
        <dbReference type="ChEBI" id="CHEBI:29105"/>
    </ligand>
</feature>
<dbReference type="GO" id="GO:0036055">
    <property type="term" value="F:protein-succinyllysine desuccinylase activity"/>
    <property type="evidence" value="ECO:0007669"/>
    <property type="project" value="UniProtKB-UniRule"/>
</dbReference>
<feature type="domain" description="Deacetylase sirtuin-type" evidence="5">
    <location>
        <begin position="19"/>
        <end position="296"/>
    </location>
</feature>
<evidence type="ECO:0000256" key="2">
    <source>
        <dbReference type="ARBA" id="ARBA00023027"/>
    </source>
</evidence>
<dbReference type="GO" id="GO:0017136">
    <property type="term" value="F:histone deacetylase activity, NAD-dependent"/>
    <property type="evidence" value="ECO:0007669"/>
    <property type="project" value="TreeGrafter"/>
</dbReference>
<dbReference type="InterPro" id="IPR003000">
    <property type="entry name" value="Sirtuin"/>
</dbReference>
<keyword evidence="2 3" id="KW-0520">NAD</keyword>
<dbReference type="GO" id="GO:0005739">
    <property type="term" value="C:mitochondrion"/>
    <property type="evidence" value="ECO:0007669"/>
    <property type="project" value="UniProtKB-SubCell"/>
</dbReference>
<dbReference type="InterPro" id="IPR026590">
    <property type="entry name" value="Ssirtuin_cat_dom"/>
</dbReference>
<comment type="subcellular location">
    <subcellularLocation>
        <location evidence="3">Mitochondrion</location>
    </subcellularLocation>
</comment>
<comment type="similarity">
    <text evidence="3">Belongs to the sirtuin family. Class III subfamily.</text>
</comment>
<evidence type="ECO:0000259" key="5">
    <source>
        <dbReference type="PROSITE" id="PS50305"/>
    </source>
</evidence>
<dbReference type="GO" id="GO:0070403">
    <property type="term" value="F:NAD+ binding"/>
    <property type="evidence" value="ECO:0007669"/>
    <property type="project" value="UniProtKB-UniRule"/>
</dbReference>
<feature type="binding site" evidence="3">
    <location>
        <position position="282"/>
    </location>
    <ligand>
        <name>NAD(+)</name>
        <dbReference type="ChEBI" id="CHEBI:57540"/>
    </ligand>
</feature>
<dbReference type="HAMAP" id="MF_01121">
    <property type="entry name" value="Sirtuin_ClassIII"/>
    <property type="match status" value="1"/>
</dbReference>
<comment type="catalytic activity">
    <reaction evidence="3">
        <text>N(6)-glutaryl-L-lysyl-[protein] + NAD(+) + H2O = 2''-O-glutaryl-ADP-D-ribose + nicotinamide + L-lysyl-[protein]</text>
        <dbReference type="Rhea" id="RHEA:47664"/>
        <dbReference type="Rhea" id="RHEA-COMP:9752"/>
        <dbReference type="Rhea" id="RHEA-COMP:11875"/>
        <dbReference type="ChEBI" id="CHEBI:15377"/>
        <dbReference type="ChEBI" id="CHEBI:17154"/>
        <dbReference type="ChEBI" id="CHEBI:29969"/>
        <dbReference type="ChEBI" id="CHEBI:57540"/>
        <dbReference type="ChEBI" id="CHEBI:87828"/>
        <dbReference type="ChEBI" id="CHEBI:87829"/>
    </reaction>
</comment>
<dbReference type="Gene3D" id="3.40.50.1220">
    <property type="entry name" value="TPP-binding domain"/>
    <property type="match status" value="1"/>
</dbReference>
<dbReference type="Proteomes" id="UP001152888">
    <property type="component" value="Unassembled WGS sequence"/>
</dbReference>
<feature type="binding site" evidence="3">
    <location>
        <begin position="238"/>
        <end position="240"/>
    </location>
    <ligand>
        <name>NAD(+)</name>
        <dbReference type="ChEBI" id="CHEBI:57540"/>
    </ligand>
</feature>
<evidence type="ECO:0000256" key="1">
    <source>
        <dbReference type="ARBA" id="ARBA00022679"/>
    </source>
</evidence>
<dbReference type="OrthoDB" id="424302at2759"/>
<comment type="domain">
    <text evidence="3">In contrast to class I sirtuins, class III sirtuins have only weak deacetylase activity. Difference in substrate specificity is probably due to a larger hydrophobic pocket with 2 residues (Tyr-88 and Arg-91) that bind to malonylated and succinylated substrates and define the specificity.</text>
</comment>
<dbReference type="GO" id="GO:0008270">
    <property type="term" value="F:zinc ion binding"/>
    <property type="evidence" value="ECO:0007669"/>
    <property type="project" value="UniProtKB-UniRule"/>
</dbReference>
<feature type="binding site" evidence="3 4">
    <location>
        <position position="201"/>
    </location>
    <ligand>
        <name>Zn(2+)</name>
        <dbReference type="ChEBI" id="CHEBI:29105"/>
    </ligand>
</feature>
<keyword evidence="7" id="KW-1185">Reference proteome</keyword>
<dbReference type="InterPro" id="IPR026591">
    <property type="entry name" value="Sirtuin_cat_small_dom_sf"/>
</dbReference>
<reference evidence="6" key="1">
    <citation type="submission" date="2022-03" db="EMBL/GenBank/DDBJ databases">
        <authorList>
            <person name="Sayadi A."/>
        </authorList>
    </citation>
    <scope>NUCLEOTIDE SEQUENCE</scope>
</reference>
<keyword evidence="1 3" id="KW-0808">Transferase</keyword>
<feature type="active site" description="Proton acceptor" evidence="3 4">
    <location>
        <position position="144"/>
    </location>
</feature>
<evidence type="ECO:0000313" key="6">
    <source>
        <dbReference type="EMBL" id="CAH1986614.1"/>
    </source>
</evidence>
<evidence type="ECO:0000313" key="7">
    <source>
        <dbReference type="Proteomes" id="UP001152888"/>
    </source>
</evidence>
<comment type="caution">
    <text evidence="3">Lacks conserved residue(s) required for the propagation of feature annotation.</text>
</comment>
<evidence type="ECO:0000256" key="4">
    <source>
        <dbReference type="PROSITE-ProRule" id="PRU00236"/>
    </source>
</evidence>
<comment type="cofactor">
    <cofactor evidence="3">
        <name>Zn(2+)</name>
        <dbReference type="ChEBI" id="CHEBI:29105"/>
    </cofactor>
    <text evidence="3">Binds 1 zinc ion per subunit.</text>
</comment>
<dbReference type="EC" id="2.3.1.-" evidence="3"/>
<feature type="binding site" evidence="3">
    <location>
        <position position="88"/>
    </location>
    <ligand>
        <name>substrate</name>
    </ligand>
</feature>
<feature type="binding site" evidence="3">
    <location>
        <position position="91"/>
    </location>
    <ligand>
        <name>substrate</name>
    </ligand>
</feature>
<organism evidence="6 7">
    <name type="scientific">Acanthoscelides obtectus</name>
    <name type="common">Bean weevil</name>
    <name type="synonym">Bruchus obtectus</name>
    <dbReference type="NCBI Taxonomy" id="200917"/>
    <lineage>
        <taxon>Eukaryota</taxon>
        <taxon>Metazoa</taxon>
        <taxon>Ecdysozoa</taxon>
        <taxon>Arthropoda</taxon>
        <taxon>Hexapoda</taxon>
        <taxon>Insecta</taxon>
        <taxon>Pterygota</taxon>
        <taxon>Neoptera</taxon>
        <taxon>Endopterygota</taxon>
        <taxon>Coleoptera</taxon>
        <taxon>Polyphaga</taxon>
        <taxon>Cucujiformia</taxon>
        <taxon>Chrysomeloidea</taxon>
        <taxon>Chrysomelidae</taxon>
        <taxon>Bruchinae</taxon>
        <taxon>Bruchini</taxon>
        <taxon>Acanthoscelides</taxon>
    </lineage>
</organism>
<feature type="binding site" evidence="4">
    <location>
        <position position="198"/>
    </location>
    <ligand>
        <name>Zn(2+)</name>
        <dbReference type="ChEBI" id="CHEBI:29105"/>
    </ligand>
</feature>
<dbReference type="InterPro" id="IPR029035">
    <property type="entry name" value="DHS-like_NAD/FAD-binding_dom"/>
</dbReference>
<dbReference type="EMBL" id="CAKOFQ010007003">
    <property type="protein sequence ID" value="CAH1986614.1"/>
    <property type="molecule type" value="Genomic_DNA"/>
</dbReference>